<keyword evidence="4" id="KW-1185">Reference proteome</keyword>
<feature type="region of interest" description="Disordered" evidence="1">
    <location>
        <begin position="1"/>
        <end position="27"/>
    </location>
</feature>
<evidence type="ECO:0000256" key="1">
    <source>
        <dbReference type="SAM" id="MobiDB-lite"/>
    </source>
</evidence>
<evidence type="ECO:0000259" key="2">
    <source>
        <dbReference type="SMART" id="SM00418"/>
    </source>
</evidence>
<accession>A0ABU4VEJ4</accession>
<reference evidence="3 4" key="1">
    <citation type="submission" date="2023-11" db="EMBL/GenBank/DDBJ databases">
        <authorList>
            <person name="Xu M."/>
            <person name="Jiang T."/>
        </authorList>
    </citation>
    <scope>NUCLEOTIDE SEQUENCE [LARGE SCALE GENOMIC DNA]</scope>
    <source>
        <strain evidence="3 4">SD</strain>
    </source>
</reference>
<gene>
    <name evidence="3" type="ORF">SK069_01330</name>
</gene>
<protein>
    <submittedName>
        <fullName evidence="3">Helix-turn-helix domain-containing protein</fullName>
    </submittedName>
</protein>
<dbReference type="SMART" id="SM00418">
    <property type="entry name" value="HTH_ARSR"/>
    <property type="match status" value="1"/>
</dbReference>
<dbReference type="EMBL" id="JAXAVX010000001">
    <property type="protein sequence ID" value="MDX8150223.1"/>
    <property type="molecule type" value="Genomic_DNA"/>
</dbReference>
<evidence type="ECO:0000313" key="3">
    <source>
        <dbReference type="EMBL" id="MDX8150223.1"/>
    </source>
</evidence>
<dbReference type="InterPro" id="IPR036390">
    <property type="entry name" value="WH_DNA-bd_sf"/>
</dbReference>
<dbReference type="Pfam" id="PF12840">
    <property type="entry name" value="HTH_20"/>
    <property type="match status" value="1"/>
</dbReference>
<organism evidence="3 4">
    <name type="scientific">Patulibacter brassicae</name>
    <dbReference type="NCBI Taxonomy" id="1705717"/>
    <lineage>
        <taxon>Bacteria</taxon>
        <taxon>Bacillati</taxon>
        <taxon>Actinomycetota</taxon>
        <taxon>Thermoleophilia</taxon>
        <taxon>Solirubrobacterales</taxon>
        <taxon>Patulibacteraceae</taxon>
        <taxon>Patulibacter</taxon>
    </lineage>
</organism>
<feature type="compositionally biased region" description="Low complexity" evidence="1">
    <location>
        <begin position="12"/>
        <end position="22"/>
    </location>
</feature>
<dbReference type="RefSeq" id="WP_319952375.1">
    <property type="nucleotide sequence ID" value="NZ_JAXAVX010000001.1"/>
</dbReference>
<dbReference type="CDD" id="cd00090">
    <property type="entry name" value="HTH_ARSR"/>
    <property type="match status" value="1"/>
</dbReference>
<dbReference type="InterPro" id="IPR011991">
    <property type="entry name" value="ArsR-like_HTH"/>
</dbReference>
<proteinExistence type="predicted"/>
<sequence length="253" mass="27770">MSDPRSTPAPAPVAGARPRTARSALDELSPTRRALLVALRKDGESGAEALAQALDVTPSAIRQQLRALVAAGLVEHRDERPGPGRPRRRYRLAPAADALFPKTYGELTVELLDYVRAEDPEIVGRIFERRRQGRVARAGARLDGLDFDARVAELARILDEDGYLADFQRQEDGTYLIREHNCAILAVAGDHGHACASEISFLREALPDAEIRRSAHILSGAHACVYELRRVEGRARQRPSEDVGPTALPPRRA</sequence>
<dbReference type="Proteomes" id="UP001277761">
    <property type="component" value="Unassembled WGS sequence"/>
</dbReference>
<dbReference type="SUPFAM" id="SSF46785">
    <property type="entry name" value="Winged helix' DNA-binding domain"/>
    <property type="match status" value="1"/>
</dbReference>
<name>A0ABU4VEJ4_9ACTN</name>
<dbReference type="InterPro" id="IPR036388">
    <property type="entry name" value="WH-like_DNA-bd_sf"/>
</dbReference>
<comment type="caution">
    <text evidence="3">The sequence shown here is derived from an EMBL/GenBank/DDBJ whole genome shotgun (WGS) entry which is preliminary data.</text>
</comment>
<dbReference type="InterPro" id="IPR001845">
    <property type="entry name" value="HTH_ArsR_DNA-bd_dom"/>
</dbReference>
<evidence type="ECO:0000313" key="4">
    <source>
        <dbReference type="Proteomes" id="UP001277761"/>
    </source>
</evidence>
<feature type="domain" description="HTH arsR-type" evidence="2">
    <location>
        <begin position="23"/>
        <end position="105"/>
    </location>
</feature>
<dbReference type="Gene3D" id="1.10.10.10">
    <property type="entry name" value="Winged helix-like DNA-binding domain superfamily/Winged helix DNA-binding domain"/>
    <property type="match status" value="1"/>
</dbReference>